<comment type="caution">
    <text evidence="12">The sequence shown here is derived from an EMBL/GenBank/DDBJ whole genome shotgun (WGS) entry which is preliminary data.</text>
</comment>
<evidence type="ECO:0000313" key="14">
    <source>
        <dbReference type="Proteomes" id="UP000247702"/>
    </source>
</evidence>
<proteinExistence type="inferred from homology"/>
<dbReference type="FunFam" id="3.40.50.150:FF:000279">
    <property type="entry name" value="Methyltransferase-like protein"/>
    <property type="match status" value="1"/>
</dbReference>
<protein>
    <recommendedName>
        <fullName evidence="10">tRNA N(3)-methylcytidine methyltransferase</fullName>
        <ecNumber evidence="10">2.1.1.-</ecNumber>
    </recommendedName>
</protein>
<name>A0A2Z6Q7B8_9GLOM</name>
<keyword evidence="8" id="KW-0539">Nucleus</keyword>
<keyword evidence="4" id="KW-0963">Cytoplasm</keyword>
<keyword evidence="7" id="KW-0819">tRNA processing</keyword>
<dbReference type="GO" id="GO:0005737">
    <property type="term" value="C:cytoplasm"/>
    <property type="evidence" value="ECO:0007669"/>
    <property type="project" value="UniProtKB-SubCell"/>
</dbReference>
<keyword evidence="5 10" id="KW-0489">Methyltransferase</keyword>
<dbReference type="EMBL" id="BLAL01000018">
    <property type="protein sequence ID" value="GES75832.1"/>
    <property type="molecule type" value="Genomic_DNA"/>
</dbReference>
<evidence type="ECO:0000256" key="6">
    <source>
        <dbReference type="ARBA" id="ARBA00022679"/>
    </source>
</evidence>
<evidence type="ECO:0000313" key="13">
    <source>
        <dbReference type="EMBL" id="GES75832.1"/>
    </source>
</evidence>
<evidence type="ECO:0000256" key="7">
    <source>
        <dbReference type="ARBA" id="ARBA00022694"/>
    </source>
</evidence>
<reference evidence="13" key="2">
    <citation type="submission" date="2019-10" db="EMBL/GenBank/DDBJ databases">
        <title>Conservation and host-specific expression of non-tandemly repeated heterogenous ribosome RNA gene in arbuscular mycorrhizal fungi.</title>
        <authorList>
            <person name="Maeda T."/>
            <person name="Kobayashi Y."/>
            <person name="Nakagawa T."/>
            <person name="Ezawa T."/>
            <person name="Yamaguchi K."/>
            <person name="Bino T."/>
            <person name="Nishimoto Y."/>
            <person name="Shigenobu S."/>
            <person name="Kawaguchi M."/>
        </authorList>
    </citation>
    <scope>NUCLEOTIDE SEQUENCE</scope>
    <source>
        <strain evidence="13">HR1</strain>
    </source>
</reference>
<dbReference type="AlphaFoldDB" id="A0A2Z6Q7B8"/>
<comment type="catalytic activity">
    <reaction evidence="9">
        <text>cytidine(32) in tRNA(Ser) + S-adenosyl-L-methionine = N(3)-methylcytidine(32) in tRNA(Ser) + S-adenosyl-L-homocysteine + H(+)</text>
        <dbReference type="Rhea" id="RHEA:50956"/>
        <dbReference type="Rhea" id="RHEA-COMP:12849"/>
        <dbReference type="Rhea" id="RHEA-COMP:12851"/>
        <dbReference type="ChEBI" id="CHEBI:15378"/>
        <dbReference type="ChEBI" id="CHEBI:57856"/>
        <dbReference type="ChEBI" id="CHEBI:59789"/>
        <dbReference type="ChEBI" id="CHEBI:74894"/>
        <dbReference type="ChEBI" id="CHEBI:82748"/>
    </reaction>
    <physiologicalReaction direction="left-to-right" evidence="9">
        <dbReference type="Rhea" id="RHEA:50957"/>
    </physiologicalReaction>
</comment>
<dbReference type="InterPro" id="IPR029063">
    <property type="entry name" value="SAM-dependent_MTases_sf"/>
</dbReference>
<dbReference type="SUPFAM" id="SSF53335">
    <property type="entry name" value="S-adenosyl-L-methionine-dependent methyltransferases"/>
    <property type="match status" value="1"/>
</dbReference>
<keyword evidence="6 10" id="KW-0808">Transferase</keyword>
<evidence type="ECO:0000256" key="2">
    <source>
        <dbReference type="ARBA" id="ARBA00004496"/>
    </source>
</evidence>
<keyword evidence="14" id="KW-1185">Reference proteome</keyword>
<dbReference type="InterPro" id="IPR013217">
    <property type="entry name" value="Methyltransf_12"/>
</dbReference>
<dbReference type="STRING" id="94130.A0A2Z6Q7B8"/>
<evidence type="ECO:0000256" key="5">
    <source>
        <dbReference type="ARBA" id="ARBA00022603"/>
    </source>
</evidence>
<accession>A0A2Z6Q7B8</accession>
<evidence type="ECO:0000256" key="1">
    <source>
        <dbReference type="ARBA" id="ARBA00004123"/>
    </source>
</evidence>
<comment type="function">
    <text evidence="10">S-adenosyl-L-methionine-dependent methyltransferase.</text>
</comment>
<dbReference type="GO" id="GO:0005634">
    <property type="term" value="C:nucleus"/>
    <property type="evidence" value="ECO:0007669"/>
    <property type="project" value="UniProtKB-SubCell"/>
</dbReference>
<dbReference type="PANTHER" id="PTHR22809">
    <property type="entry name" value="METHYLTRANSFERASE-RELATED"/>
    <property type="match status" value="1"/>
</dbReference>
<feature type="domain" description="Methyltransferase type 12" evidence="11">
    <location>
        <begin position="162"/>
        <end position="264"/>
    </location>
</feature>
<evidence type="ECO:0000313" key="12">
    <source>
        <dbReference type="EMBL" id="GBB86070.1"/>
    </source>
</evidence>
<comment type="subcellular location">
    <subcellularLocation>
        <location evidence="2">Cytoplasm</location>
    </subcellularLocation>
    <subcellularLocation>
        <location evidence="1">Nucleus</location>
    </subcellularLocation>
</comment>
<dbReference type="Pfam" id="PF08242">
    <property type="entry name" value="Methyltransf_12"/>
    <property type="match status" value="1"/>
</dbReference>
<dbReference type="Proteomes" id="UP000247702">
    <property type="component" value="Unassembled WGS sequence"/>
</dbReference>
<dbReference type="CDD" id="cd02440">
    <property type="entry name" value="AdoMet_MTases"/>
    <property type="match status" value="1"/>
</dbReference>
<dbReference type="EMBL" id="BEXD01000282">
    <property type="protein sequence ID" value="GBB86070.1"/>
    <property type="molecule type" value="Genomic_DNA"/>
</dbReference>
<evidence type="ECO:0000256" key="9">
    <source>
        <dbReference type="ARBA" id="ARBA00050646"/>
    </source>
</evidence>
<dbReference type="Proteomes" id="UP000615446">
    <property type="component" value="Unassembled WGS sequence"/>
</dbReference>
<evidence type="ECO:0000256" key="8">
    <source>
        <dbReference type="ARBA" id="ARBA00023242"/>
    </source>
</evidence>
<reference evidence="12 14" key="1">
    <citation type="submission" date="2017-11" db="EMBL/GenBank/DDBJ databases">
        <title>The genome of Rhizophagus clarus HR1 reveals common genetic basis of auxotrophy among arbuscular mycorrhizal fungi.</title>
        <authorList>
            <person name="Kobayashi Y."/>
        </authorList>
    </citation>
    <scope>NUCLEOTIDE SEQUENCE [LARGE SCALE GENOMIC DNA]</scope>
    <source>
        <strain evidence="12 14">HR1</strain>
    </source>
</reference>
<dbReference type="Gene3D" id="3.40.50.150">
    <property type="entry name" value="Vaccinia Virus protein VP39"/>
    <property type="match status" value="1"/>
</dbReference>
<evidence type="ECO:0000256" key="4">
    <source>
        <dbReference type="ARBA" id="ARBA00022490"/>
    </source>
</evidence>
<organism evidence="12 14">
    <name type="scientific">Rhizophagus clarus</name>
    <dbReference type="NCBI Taxonomy" id="94130"/>
    <lineage>
        <taxon>Eukaryota</taxon>
        <taxon>Fungi</taxon>
        <taxon>Fungi incertae sedis</taxon>
        <taxon>Mucoromycota</taxon>
        <taxon>Glomeromycotina</taxon>
        <taxon>Glomeromycetes</taxon>
        <taxon>Glomerales</taxon>
        <taxon>Glomeraceae</taxon>
        <taxon>Rhizophagus</taxon>
    </lineage>
</organism>
<dbReference type="OrthoDB" id="417697at2759"/>
<dbReference type="PIRSF" id="PIRSF037755">
    <property type="entry name" value="Mettl2_prd"/>
    <property type="match status" value="1"/>
</dbReference>
<dbReference type="EC" id="2.1.1.-" evidence="10"/>
<dbReference type="GO" id="GO:0030488">
    <property type="term" value="P:tRNA methylation"/>
    <property type="evidence" value="ECO:0007669"/>
    <property type="project" value="UniProtKB-ARBA"/>
</dbReference>
<dbReference type="InterPro" id="IPR026113">
    <property type="entry name" value="METTL2/6/8-like"/>
</dbReference>
<gene>
    <name evidence="13" type="ORF">RCL2_000323900</name>
    <name evidence="12" type="ORF">RclHR1_12510009</name>
</gene>
<sequence length="351" mass="41567">MFKVPRNSFYILSLAYIIIINKYSTTNMLQVTEKEDISPSSSDNTKLKKDWSSVKDIRQESKTFGTRLLENKEDVWRHNAWDHVEWDEEQEEAAKQKVLLQSNNPMALKEQQKYLKDPSEFWNTFYKHNENKFFKDRQWLKIEFPELHDTTNVDSGNKKIFEIGCGAGNTMFPLLSINKNSNLFIYACDFAENAVQVVKNNNEYNSNYCKAFVWDLTNKHIPIEFIEPNSLDIVVLIFVMSALCPNDWNQAVDNVYKMLKPGGLVLFRDYGRYDMVQLRFKEGRMLSDNFYVRGDGTRVYFFTSDEIEKIWGSKFSIEQNAVDRRLIVNRHRKLQMYRIWLQGKFRKLPNL</sequence>
<comment type="similarity">
    <text evidence="3 10">Belongs to the methyltransferase superfamily. METL family.</text>
</comment>
<evidence type="ECO:0000256" key="3">
    <source>
        <dbReference type="ARBA" id="ARBA00009725"/>
    </source>
</evidence>
<evidence type="ECO:0000256" key="10">
    <source>
        <dbReference type="PIRNR" id="PIRNR037755"/>
    </source>
</evidence>
<dbReference type="GO" id="GO:0052735">
    <property type="term" value="F:tRNA (cytidine-3-)-methyltransferase activity"/>
    <property type="evidence" value="ECO:0007669"/>
    <property type="project" value="UniProtKB-ARBA"/>
</dbReference>
<dbReference type="PANTHER" id="PTHR22809:SF11">
    <property type="entry name" value="TRNA N(3)-METHYLCYTIDINE METHYLTRANSFERASE METTL2"/>
    <property type="match status" value="1"/>
</dbReference>
<evidence type="ECO:0000259" key="11">
    <source>
        <dbReference type="Pfam" id="PF08242"/>
    </source>
</evidence>